<sequence length="122" mass="13871">MSFIFRLALVDSRISPCFYGDDFWGGETMSDEFAVRYNAVEHTVLIMLQRLVFEIASMKGEKGTPWIEEFRNACVTEMNDARTSAETQVSQDIRTLSRSIVENVATMAKDRLAARRSEDGHP</sequence>
<accession>A0ABV7I041</accession>
<gene>
    <name evidence="1" type="ORF">ACFOHV_07150</name>
</gene>
<name>A0ABV7I041_9HYPH</name>
<evidence type="ECO:0000313" key="2">
    <source>
        <dbReference type="Proteomes" id="UP001595647"/>
    </source>
</evidence>
<evidence type="ECO:0008006" key="3">
    <source>
        <dbReference type="Google" id="ProtNLM"/>
    </source>
</evidence>
<comment type="caution">
    <text evidence="1">The sequence shown here is derived from an EMBL/GenBank/DDBJ whole genome shotgun (WGS) entry which is preliminary data.</text>
</comment>
<proteinExistence type="predicted"/>
<keyword evidence="2" id="KW-1185">Reference proteome</keyword>
<protein>
    <recommendedName>
        <fullName evidence="3">Phasin protein</fullName>
    </recommendedName>
</protein>
<dbReference type="Proteomes" id="UP001595647">
    <property type="component" value="Unassembled WGS sequence"/>
</dbReference>
<dbReference type="RefSeq" id="WP_182305389.1">
    <property type="nucleotide sequence ID" value="NZ_CP059896.1"/>
</dbReference>
<organism evidence="1 2">
    <name type="scientific">Ciceribacter thiooxidans</name>
    <dbReference type="NCBI Taxonomy" id="1969821"/>
    <lineage>
        <taxon>Bacteria</taxon>
        <taxon>Pseudomonadati</taxon>
        <taxon>Pseudomonadota</taxon>
        <taxon>Alphaproteobacteria</taxon>
        <taxon>Hyphomicrobiales</taxon>
        <taxon>Rhizobiaceae</taxon>
        <taxon>Ciceribacter</taxon>
    </lineage>
</organism>
<evidence type="ECO:0000313" key="1">
    <source>
        <dbReference type="EMBL" id="MFC3163053.1"/>
    </source>
</evidence>
<dbReference type="EMBL" id="JBHRTG010000007">
    <property type="protein sequence ID" value="MFC3163053.1"/>
    <property type="molecule type" value="Genomic_DNA"/>
</dbReference>
<reference evidence="2" key="1">
    <citation type="journal article" date="2019" name="Int. J. Syst. Evol. Microbiol.">
        <title>The Global Catalogue of Microorganisms (GCM) 10K type strain sequencing project: providing services to taxonomists for standard genome sequencing and annotation.</title>
        <authorList>
            <consortium name="The Broad Institute Genomics Platform"/>
            <consortium name="The Broad Institute Genome Sequencing Center for Infectious Disease"/>
            <person name="Wu L."/>
            <person name="Ma J."/>
        </authorList>
    </citation>
    <scope>NUCLEOTIDE SEQUENCE [LARGE SCALE GENOMIC DNA]</scope>
    <source>
        <strain evidence="2">KCTC 52231</strain>
    </source>
</reference>